<dbReference type="InterPro" id="IPR051576">
    <property type="entry name" value="PX-Rho_GAP"/>
</dbReference>
<accession>A0A132AAE0</accession>
<keyword evidence="1" id="KW-0343">GTPase activation</keyword>
<dbReference type="SUPFAM" id="SSF64268">
    <property type="entry name" value="PX domain"/>
    <property type="match status" value="1"/>
</dbReference>
<dbReference type="GO" id="GO:0035091">
    <property type="term" value="F:phosphatidylinositol binding"/>
    <property type="evidence" value="ECO:0007669"/>
    <property type="project" value="InterPro"/>
</dbReference>
<dbReference type="PANTHER" id="PTHR15729">
    <property type="entry name" value="CDC42 GTPASE-ACTIVATING PROTEIN"/>
    <property type="match status" value="1"/>
</dbReference>
<dbReference type="Proteomes" id="UP000616769">
    <property type="component" value="Unassembled WGS sequence"/>
</dbReference>
<dbReference type="EMBL" id="JXLN01012055">
    <property type="protein sequence ID" value="KPM07956.1"/>
    <property type="molecule type" value="Genomic_DNA"/>
</dbReference>
<evidence type="ECO:0000256" key="1">
    <source>
        <dbReference type="ARBA" id="ARBA00022468"/>
    </source>
</evidence>
<reference evidence="2 3" key="1">
    <citation type="journal article" date="2015" name="Parasit. Vectors">
        <title>Draft genome of the scabies mite.</title>
        <authorList>
            <person name="Rider S.D.Jr."/>
            <person name="Morgan M.S."/>
            <person name="Arlian L.G."/>
        </authorList>
    </citation>
    <scope>NUCLEOTIDE SEQUENCE [LARGE SCALE GENOMIC DNA]</scope>
    <source>
        <strain evidence="2">Arlian Lab</strain>
    </source>
</reference>
<evidence type="ECO:0000313" key="3">
    <source>
        <dbReference type="Proteomes" id="UP000616769"/>
    </source>
</evidence>
<dbReference type="GO" id="GO:0005096">
    <property type="term" value="F:GTPase activator activity"/>
    <property type="evidence" value="ECO:0007669"/>
    <property type="project" value="UniProtKB-KW"/>
</dbReference>
<proteinExistence type="predicted"/>
<dbReference type="GO" id="GO:0007264">
    <property type="term" value="P:small GTPase-mediated signal transduction"/>
    <property type="evidence" value="ECO:0007669"/>
    <property type="project" value="TreeGrafter"/>
</dbReference>
<dbReference type="PANTHER" id="PTHR15729:SF10">
    <property type="entry name" value="GTPASE-ACTIVATING PROTEIN CDGAPR"/>
    <property type="match status" value="1"/>
</dbReference>
<dbReference type="VEuPathDB" id="VectorBase:SSCA003645"/>
<evidence type="ECO:0008006" key="4">
    <source>
        <dbReference type="Google" id="ProtNLM"/>
    </source>
</evidence>
<name>A0A132AAE0_SARSC</name>
<dbReference type="AlphaFoldDB" id="A0A132AAE0"/>
<comment type="caution">
    <text evidence="2">The sequence shown here is derived from an EMBL/GenBank/DDBJ whole genome shotgun (WGS) entry which is preliminary data.</text>
</comment>
<dbReference type="InterPro" id="IPR036871">
    <property type="entry name" value="PX_dom_sf"/>
</dbReference>
<organism evidence="2 3">
    <name type="scientific">Sarcoptes scabiei</name>
    <name type="common">Itch mite</name>
    <name type="synonym">Acarus scabiei</name>
    <dbReference type="NCBI Taxonomy" id="52283"/>
    <lineage>
        <taxon>Eukaryota</taxon>
        <taxon>Metazoa</taxon>
        <taxon>Ecdysozoa</taxon>
        <taxon>Arthropoda</taxon>
        <taxon>Chelicerata</taxon>
        <taxon>Arachnida</taxon>
        <taxon>Acari</taxon>
        <taxon>Acariformes</taxon>
        <taxon>Sarcoptiformes</taxon>
        <taxon>Astigmata</taxon>
        <taxon>Psoroptidia</taxon>
        <taxon>Sarcoptoidea</taxon>
        <taxon>Sarcoptidae</taxon>
        <taxon>Sarcoptinae</taxon>
        <taxon>Sarcoptes</taxon>
    </lineage>
</organism>
<gene>
    <name evidence="2" type="ORF">QR98_0064690</name>
</gene>
<dbReference type="OrthoDB" id="5873004at2759"/>
<sequence>MTIRPVSMTLDTKRQSFDDLMMRTPRLDECAHFHYETTEIDNFDVSLIHNEDYINHLFNIKNNPNGEGINFSNLNLFLRVSCFNRNWTIRRDLRDFCFLDSQLHKCVFDRLHSKLKILDASWLFNQNCLESMVNEIETYLARISSILGSSLTCGPILHWFEMDNHGNRLINEVIIILI</sequence>
<protein>
    <recommendedName>
        <fullName evidence="4">PX domain-containing protein</fullName>
    </recommendedName>
</protein>
<evidence type="ECO:0000313" key="2">
    <source>
        <dbReference type="EMBL" id="KPM07956.1"/>
    </source>
</evidence>